<dbReference type="Proteomes" id="UP001211907">
    <property type="component" value="Unassembled WGS sequence"/>
</dbReference>
<evidence type="ECO:0000313" key="3">
    <source>
        <dbReference type="Proteomes" id="UP001211907"/>
    </source>
</evidence>
<evidence type="ECO:0000256" key="1">
    <source>
        <dbReference type="SAM" id="SignalP"/>
    </source>
</evidence>
<evidence type="ECO:0000313" key="2">
    <source>
        <dbReference type="EMBL" id="KAJ3121095.1"/>
    </source>
</evidence>
<name>A0AAD5T5N1_9FUNG</name>
<sequence length="220" mass="22534">MLATISFLAALVVTEASATISASAVRGSYWAATTDSGGCSLPIAKYSSTHSAVALGDQTALGTLSFQHYYCGQIVSINCGHGAVTAIVASTCNIGGHDCGVDMIAPTWNAATNSASPGLTTCSVALTTENPIALTTAAVCYYRPNSEFTNQYFKILGVLNTGGRLVSGATVRSSAGFVSSGNWYQFAAGGIPFKSTNSVVFTYTDGTKSTFALSACVQPT</sequence>
<feature type="chain" id="PRO_5041918917" evidence="1">
    <location>
        <begin position="19"/>
        <end position="220"/>
    </location>
</feature>
<proteinExistence type="predicted"/>
<comment type="caution">
    <text evidence="2">The sequence shown here is derived from an EMBL/GenBank/DDBJ whole genome shotgun (WGS) entry which is preliminary data.</text>
</comment>
<keyword evidence="3" id="KW-1185">Reference proteome</keyword>
<feature type="signal peptide" evidence="1">
    <location>
        <begin position="1"/>
        <end position="18"/>
    </location>
</feature>
<feature type="non-terminal residue" evidence="2">
    <location>
        <position position="220"/>
    </location>
</feature>
<gene>
    <name evidence="2" type="ORF">HK100_012524</name>
</gene>
<organism evidence="2 3">
    <name type="scientific">Physocladia obscura</name>
    <dbReference type="NCBI Taxonomy" id="109957"/>
    <lineage>
        <taxon>Eukaryota</taxon>
        <taxon>Fungi</taxon>
        <taxon>Fungi incertae sedis</taxon>
        <taxon>Chytridiomycota</taxon>
        <taxon>Chytridiomycota incertae sedis</taxon>
        <taxon>Chytridiomycetes</taxon>
        <taxon>Chytridiales</taxon>
        <taxon>Chytriomycetaceae</taxon>
        <taxon>Physocladia</taxon>
    </lineage>
</organism>
<keyword evidence="1" id="KW-0732">Signal</keyword>
<accession>A0AAD5T5N1</accession>
<dbReference type="EMBL" id="JADGJH010000909">
    <property type="protein sequence ID" value="KAJ3121095.1"/>
    <property type="molecule type" value="Genomic_DNA"/>
</dbReference>
<reference evidence="2" key="1">
    <citation type="submission" date="2020-05" db="EMBL/GenBank/DDBJ databases">
        <title>Phylogenomic resolution of chytrid fungi.</title>
        <authorList>
            <person name="Stajich J.E."/>
            <person name="Amses K."/>
            <person name="Simmons R."/>
            <person name="Seto K."/>
            <person name="Myers J."/>
            <person name="Bonds A."/>
            <person name="Quandt C.A."/>
            <person name="Barry K."/>
            <person name="Liu P."/>
            <person name="Grigoriev I."/>
            <person name="Longcore J.E."/>
            <person name="James T.Y."/>
        </authorList>
    </citation>
    <scope>NUCLEOTIDE SEQUENCE</scope>
    <source>
        <strain evidence="2">JEL0513</strain>
    </source>
</reference>
<dbReference type="AlphaFoldDB" id="A0AAD5T5N1"/>
<protein>
    <submittedName>
        <fullName evidence="2">Uncharacterized protein</fullName>
    </submittedName>
</protein>